<evidence type="ECO:0000256" key="9">
    <source>
        <dbReference type="ARBA" id="ARBA00022729"/>
    </source>
</evidence>
<evidence type="ECO:0000256" key="4">
    <source>
        <dbReference type="ARBA" id="ARBA00022449"/>
    </source>
</evidence>
<dbReference type="InterPro" id="IPR044880">
    <property type="entry name" value="NCX_ion-bd_dom_sf"/>
</dbReference>
<keyword evidence="5" id="KW-1003">Cell membrane</keyword>
<evidence type="ECO:0000256" key="17">
    <source>
        <dbReference type="ARBA" id="ARBA00023180"/>
    </source>
</evidence>
<feature type="transmembrane region" description="Helical" evidence="21">
    <location>
        <begin position="825"/>
        <end position="845"/>
    </location>
</feature>
<accession>A0A0K2SWS5</accession>
<keyword evidence="6" id="KW-0109">Calcium transport</keyword>
<dbReference type="Gene3D" id="1.20.1420.30">
    <property type="entry name" value="NCX, central ion-binding region"/>
    <property type="match status" value="2"/>
</dbReference>
<keyword evidence="11" id="KW-0106">Calcium</keyword>
<keyword evidence="18" id="KW-0739">Sodium transport</keyword>
<keyword evidence="15" id="KW-0406">Ion transport</keyword>
<keyword evidence="14" id="KW-0915">Sodium</keyword>
<dbReference type="GO" id="GO:0030424">
    <property type="term" value="C:axon"/>
    <property type="evidence" value="ECO:0007669"/>
    <property type="project" value="TreeGrafter"/>
</dbReference>
<feature type="domain" description="Calx-beta" evidence="23">
    <location>
        <begin position="519"/>
        <end position="618"/>
    </location>
</feature>
<keyword evidence="17" id="KW-0325">Glycoprotein</keyword>
<keyword evidence="8" id="KW-0479">Metal-binding</keyword>
<evidence type="ECO:0000256" key="5">
    <source>
        <dbReference type="ARBA" id="ARBA00022475"/>
    </source>
</evidence>
<organism evidence="24">
    <name type="scientific">Lepeophtheirus salmonis</name>
    <name type="common">Salmon louse</name>
    <name type="synonym">Caligus salmonis</name>
    <dbReference type="NCBI Taxonomy" id="72036"/>
    <lineage>
        <taxon>Eukaryota</taxon>
        <taxon>Metazoa</taxon>
        <taxon>Ecdysozoa</taxon>
        <taxon>Arthropoda</taxon>
        <taxon>Crustacea</taxon>
        <taxon>Multicrustacea</taxon>
        <taxon>Hexanauplia</taxon>
        <taxon>Copepoda</taxon>
        <taxon>Siphonostomatoida</taxon>
        <taxon>Caligidae</taxon>
        <taxon>Lepeophtheirus</taxon>
    </lineage>
</organism>
<feature type="transmembrane region" description="Helical" evidence="21">
    <location>
        <begin position="133"/>
        <end position="154"/>
    </location>
</feature>
<evidence type="ECO:0000256" key="16">
    <source>
        <dbReference type="ARBA" id="ARBA00023136"/>
    </source>
</evidence>
<proteinExistence type="inferred from homology"/>
<dbReference type="GO" id="GO:0098703">
    <property type="term" value="P:calcium ion import across plasma membrane"/>
    <property type="evidence" value="ECO:0007669"/>
    <property type="project" value="TreeGrafter"/>
</dbReference>
<evidence type="ECO:0000256" key="13">
    <source>
        <dbReference type="ARBA" id="ARBA00022989"/>
    </source>
</evidence>
<feature type="transmembrane region" description="Helical" evidence="21">
    <location>
        <begin position="199"/>
        <end position="225"/>
    </location>
</feature>
<dbReference type="GO" id="GO:0007154">
    <property type="term" value="P:cell communication"/>
    <property type="evidence" value="ECO:0007669"/>
    <property type="project" value="InterPro"/>
</dbReference>
<evidence type="ECO:0000256" key="15">
    <source>
        <dbReference type="ARBA" id="ARBA00023065"/>
    </source>
</evidence>
<keyword evidence="13 21" id="KW-1133">Transmembrane helix</keyword>
<dbReference type="SMART" id="SM00237">
    <property type="entry name" value="Calx_beta"/>
    <property type="match status" value="2"/>
</dbReference>
<evidence type="ECO:0000256" key="6">
    <source>
        <dbReference type="ARBA" id="ARBA00022568"/>
    </source>
</evidence>
<evidence type="ECO:0000313" key="24">
    <source>
        <dbReference type="EMBL" id="CDW17812.1"/>
    </source>
</evidence>
<dbReference type="RefSeq" id="XP_071743519.1">
    <property type="nucleotide sequence ID" value="XM_071887418.1"/>
</dbReference>
<feature type="transmembrane region" description="Helical" evidence="21">
    <location>
        <begin position="726"/>
        <end position="748"/>
    </location>
</feature>
<reference evidence="24" key="1">
    <citation type="submission" date="2014-05" db="EMBL/GenBank/DDBJ databases">
        <authorList>
            <person name="Chronopoulou M."/>
        </authorList>
    </citation>
    <scope>NUCLEOTIDE SEQUENCE</scope>
    <source>
        <tissue evidence="24">Whole organism</tissue>
    </source>
</reference>
<evidence type="ECO:0000256" key="3">
    <source>
        <dbReference type="ARBA" id="ARBA00022448"/>
    </source>
</evidence>
<comment type="similarity">
    <text evidence="2">Belongs to the Ca(2+):cation antiporter (CaCA) (TC 2.A.19) family. SLC8 subfamily.</text>
</comment>
<dbReference type="EMBL" id="HACA01000451">
    <property type="protein sequence ID" value="CDW17812.1"/>
    <property type="molecule type" value="Transcribed_RNA"/>
</dbReference>
<dbReference type="GeneID" id="121115163"/>
<feature type="chain" id="PRO_5005487258" description="Calx-beta domain-containing protein" evidence="22">
    <location>
        <begin position="33"/>
        <end position="924"/>
    </location>
</feature>
<dbReference type="SUPFAM" id="SSF141072">
    <property type="entry name" value="CalX-like"/>
    <property type="match status" value="2"/>
</dbReference>
<feature type="transmembrane region" description="Helical" evidence="21">
    <location>
        <begin position="231"/>
        <end position="248"/>
    </location>
</feature>
<keyword evidence="12" id="KW-0112">Calmodulin-binding</keyword>
<evidence type="ECO:0000259" key="23">
    <source>
        <dbReference type="SMART" id="SM00237"/>
    </source>
</evidence>
<feature type="transmembrane region" description="Helical" evidence="21">
    <location>
        <begin position="166"/>
        <end position="187"/>
    </location>
</feature>
<dbReference type="GO" id="GO:0005516">
    <property type="term" value="F:calmodulin binding"/>
    <property type="evidence" value="ECO:0007669"/>
    <property type="project" value="UniProtKB-KW"/>
</dbReference>
<keyword evidence="10" id="KW-0677">Repeat</keyword>
<dbReference type="OrthoDB" id="418484at2759"/>
<dbReference type="InterPro" id="IPR004837">
    <property type="entry name" value="NaCa_Exmemb"/>
</dbReference>
<evidence type="ECO:0000256" key="12">
    <source>
        <dbReference type="ARBA" id="ARBA00022860"/>
    </source>
</evidence>
<dbReference type="GO" id="GO:0042383">
    <property type="term" value="C:sarcolemma"/>
    <property type="evidence" value="ECO:0007669"/>
    <property type="project" value="TreeGrafter"/>
</dbReference>
<dbReference type="GO" id="GO:0005432">
    <property type="term" value="F:calcium:sodium antiporter activity"/>
    <property type="evidence" value="ECO:0007669"/>
    <property type="project" value="InterPro"/>
</dbReference>
<keyword evidence="4" id="KW-0050">Antiport</keyword>
<evidence type="ECO:0000256" key="8">
    <source>
        <dbReference type="ARBA" id="ARBA00022723"/>
    </source>
</evidence>
<feature type="transmembrane region" description="Helical" evidence="21">
    <location>
        <begin position="857"/>
        <end position="877"/>
    </location>
</feature>
<evidence type="ECO:0000256" key="22">
    <source>
        <dbReference type="SAM" id="SignalP"/>
    </source>
</evidence>
<dbReference type="Pfam" id="PF03160">
    <property type="entry name" value="Calx-beta"/>
    <property type="match status" value="1"/>
</dbReference>
<dbReference type="InterPro" id="IPR004836">
    <property type="entry name" value="Na_Ca_Ex"/>
</dbReference>
<dbReference type="AlphaFoldDB" id="A0A0K2SWS5"/>
<evidence type="ECO:0000256" key="1">
    <source>
        <dbReference type="ARBA" id="ARBA00004651"/>
    </source>
</evidence>
<dbReference type="RefSeq" id="XP_071743518.1">
    <property type="nucleotide sequence ID" value="XM_071887417.1"/>
</dbReference>
<dbReference type="PANTHER" id="PTHR11878:SF65">
    <property type="entry name" value="NA_CA-EXCHANGE PROTEIN, ISOFORM G"/>
    <property type="match status" value="1"/>
</dbReference>
<keyword evidence="3" id="KW-0813">Transport</keyword>
<dbReference type="GO" id="GO:0046872">
    <property type="term" value="F:metal ion binding"/>
    <property type="evidence" value="ECO:0007669"/>
    <property type="project" value="UniProtKB-KW"/>
</dbReference>
<feature type="signal peptide" evidence="22">
    <location>
        <begin position="1"/>
        <end position="32"/>
    </location>
</feature>
<dbReference type="PRINTS" id="PR01259">
    <property type="entry name" value="NACAEXCHNGR"/>
</dbReference>
<sequence length="924" mass="102961">MGFHKMTLGKIGNSSLLFGALIIALSVTLSSAGVNETDENSGLPAGVNCNDGLVVPIWRPYTNLSGGDRFGRGLLYILLMIYLFIGVSIVSDRFMESIEMITAQEKEVAVKDPKTGKKTIIIVKVWNETVANLTLMALGSSAPEILLSVIEIWAKNFHAGDLGPGTIVGSAAFNLFMIIGFCMYVIPDDEVRKIKHLRVFLITATWSVFAYIWLYLILGTISYGVVEPWEGILTFMFFPATVWTAYVADRRLFCYKYMSKSYRMNKRGMIVQTEKADTDIEARAQEKFKDFDEENMDPALAEFERHRREYINAMKRIRLENPDIDMIELEMRAREEVMSKGPKSRAYYRMQATRKLAGKQDIQKCLRAKLAEEADESKHQHEEDNKKPEEEEKKDDGITRVYFDPPHYTVMENVGQFEVTIVRDGGDLKVPCQIDYKTEDGSACSPEDYTEAIGTLTFGPGETEKKVTLEVADDDVFEEDEHFYIRLSNVRRKDGIEIPSINVEGEMKPSLQLGTPGMATIMILDDDHGGVFQFEEHEAEIVESIGTFELKVARMSGARGKVAIPYITEEGTAKAGKDFEHVEGELMFDNEENAKIIEIPIVEEDSYEKNVIMYVTIGEPKHIAEGVNYEELDSKDPETLTEEEKIALLGRPRLGDITKIQIRIKESKEFKSSVDRMMQRGNASVLTGASSWKDQFLEAFSVQAGDEDDEEEGEEGEEKMPTCGDYIMHFLTLFWKIIFSVIPPAGIANGYPCFVISIAMIGACTALIGDVAGHLGCFIFLKDSVNAIAFVALGTSVPDTFASKVAAIQDETADASVGNVTGSNAVNVFLGIGIAWSMAAIYWWSQGDVFRVPVGSLGFSVTIFCIEALLAILILLIRRNPAVGGELGGPKKYKTISASIFVCFWIFYVFISAMEAYGVIQPGF</sequence>
<dbReference type="PANTHER" id="PTHR11878">
    <property type="entry name" value="SODIUM/CALCIUM EXCHANGER"/>
    <property type="match status" value="1"/>
</dbReference>
<dbReference type="InterPro" id="IPR003644">
    <property type="entry name" value="Calx_beta"/>
</dbReference>
<name>A0A0K2SWS5_LEPSM</name>
<dbReference type="Pfam" id="PF16494">
    <property type="entry name" value="Na_Ca_ex_C"/>
    <property type="match status" value="1"/>
</dbReference>
<feature type="transmembrane region" description="Helical" evidence="21">
    <location>
        <begin position="754"/>
        <end position="781"/>
    </location>
</feature>
<keyword evidence="16 21" id="KW-0472">Membrane</keyword>
<feature type="region of interest" description="Disordered" evidence="20">
    <location>
        <begin position="372"/>
        <end position="397"/>
    </location>
</feature>
<keyword evidence="9 22" id="KW-0732">Signal</keyword>
<comment type="catalytic activity">
    <reaction evidence="19">
        <text>Ca(2+)(in) + 3 Na(+)(out) = Ca(2+)(out) + 3 Na(+)(in)</text>
        <dbReference type="Rhea" id="RHEA:69955"/>
        <dbReference type="ChEBI" id="CHEBI:29101"/>
        <dbReference type="ChEBI" id="CHEBI:29108"/>
    </reaction>
</comment>
<evidence type="ECO:0000256" key="20">
    <source>
        <dbReference type="SAM" id="MobiDB-lite"/>
    </source>
</evidence>
<dbReference type="CTD" id="42481"/>
<evidence type="ECO:0000256" key="18">
    <source>
        <dbReference type="ARBA" id="ARBA00023201"/>
    </source>
</evidence>
<feature type="domain" description="Calx-beta" evidence="23">
    <location>
        <begin position="389"/>
        <end position="488"/>
    </location>
</feature>
<evidence type="ECO:0000256" key="21">
    <source>
        <dbReference type="SAM" id="Phobius"/>
    </source>
</evidence>
<dbReference type="InterPro" id="IPR032452">
    <property type="entry name" value="Na_Ca_Ex_C-exten"/>
</dbReference>
<protein>
    <recommendedName>
        <fullName evidence="23">Calx-beta domain-containing protein</fullName>
    </recommendedName>
</protein>
<evidence type="ECO:0000256" key="10">
    <source>
        <dbReference type="ARBA" id="ARBA00022737"/>
    </source>
</evidence>
<keyword evidence="7 21" id="KW-0812">Transmembrane</keyword>
<evidence type="ECO:0000256" key="14">
    <source>
        <dbReference type="ARBA" id="ARBA00023053"/>
    </source>
</evidence>
<feature type="transmembrane region" description="Helical" evidence="21">
    <location>
        <begin position="898"/>
        <end position="920"/>
    </location>
</feature>
<feature type="transmembrane region" description="Helical" evidence="21">
    <location>
        <begin position="73"/>
        <end position="91"/>
    </location>
</feature>
<evidence type="ECO:0000256" key="11">
    <source>
        <dbReference type="ARBA" id="ARBA00022837"/>
    </source>
</evidence>
<comment type="subcellular location">
    <subcellularLocation>
        <location evidence="1">Cell membrane</location>
        <topology evidence="1">Multi-pass membrane protein</topology>
    </subcellularLocation>
</comment>
<dbReference type="Pfam" id="PF01699">
    <property type="entry name" value="Na_Ca_ex"/>
    <property type="match status" value="2"/>
</dbReference>
<dbReference type="GO" id="GO:0098794">
    <property type="term" value="C:postsynapse"/>
    <property type="evidence" value="ECO:0007669"/>
    <property type="project" value="TreeGrafter"/>
</dbReference>
<dbReference type="NCBIfam" id="TIGR00845">
    <property type="entry name" value="caca"/>
    <property type="match status" value="1"/>
</dbReference>
<dbReference type="Gene3D" id="2.60.40.2030">
    <property type="match status" value="2"/>
</dbReference>
<evidence type="ECO:0000256" key="19">
    <source>
        <dbReference type="ARBA" id="ARBA00033667"/>
    </source>
</evidence>
<evidence type="ECO:0000256" key="2">
    <source>
        <dbReference type="ARBA" id="ARBA00007489"/>
    </source>
</evidence>
<dbReference type="InterPro" id="IPR038081">
    <property type="entry name" value="CalX-like_sf"/>
</dbReference>
<dbReference type="InterPro" id="IPR051171">
    <property type="entry name" value="CaCA"/>
</dbReference>
<evidence type="ECO:0000256" key="7">
    <source>
        <dbReference type="ARBA" id="ARBA00022692"/>
    </source>
</evidence>